<evidence type="ECO:0000313" key="1">
    <source>
        <dbReference type="EMBL" id="AAX44440.2"/>
    </source>
</evidence>
<keyword evidence="2" id="KW-1185">Reference proteome</keyword>
<organism evidence="1 2">
    <name type="scientific">Prochlorococcus phage P-SSM2</name>
    <dbReference type="NCBI Taxonomy" id="268746"/>
    <lineage>
        <taxon>Viruses</taxon>
        <taxon>Duplodnaviria</taxon>
        <taxon>Heunggongvirae</taxon>
        <taxon>Uroviricota</taxon>
        <taxon>Caudoviricetes</taxon>
        <taxon>Pantevenvirales</taxon>
        <taxon>Kyanoviridae</taxon>
        <taxon>Salacisavirus</taxon>
        <taxon>Salacisavirus pssm2</taxon>
    </lineage>
</organism>
<dbReference type="Proteomes" id="UP000000991">
    <property type="component" value="Segment"/>
</dbReference>
<dbReference type="GeneID" id="3294358"/>
<sequence length="162" mass="18973">MSDRGNNRSYSLTNLEDAIEDALTSDCTPEEIYDTIRTTLRRNLTYHRICVRTANEVLRLVHGTEHKDKVINLHERELDDLYAGDCLDDPNRWPDYTELPDDKRTNTYREGKEMSYQDMIDAGYEMTGDGIWWPKQQEEETPDYDNPYVCAKIDELAGDNRN</sequence>
<name>Q58MU2_BPPRM</name>
<proteinExistence type="predicted"/>
<evidence type="ECO:0000313" key="2">
    <source>
        <dbReference type="Proteomes" id="UP000000991"/>
    </source>
</evidence>
<dbReference type="KEGG" id="vg:3294358"/>
<gene>
    <name evidence="1" type="ORF">PSSM2_062</name>
</gene>
<dbReference type="RefSeq" id="YP_214294.2">
    <property type="nucleotide sequence ID" value="NC_006883.2"/>
</dbReference>
<reference evidence="1 2" key="2">
    <citation type="journal article" date="2010" name="Environ. Microbiol.">
        <title>Genomic analysis of oceanic cyanobacterial myoviruses compared with T4-like myoviruses from diverse hosts and environments.</title>
        <authorList>
            <person name="Sullivan M.B."/>
            <person name="Huang K.H."/>
            <person name="Ignacio-Espinoza J.C."/>
            <person name="Berlin A.M."/>
            <person name="Kelly L."/>
            <person name="Weigele P.R."/>
            <person name="DeFrancesco A.S."/>
            <person name="Kern S.E."/>
            <person name="Thompson L.R."/>
            <person name="Young S."/>
            <person name="Yandava C."/>
            <person name="Fu R."/>
            <person name="Krastins B."/>
            <person name="Chase M."/>
            <person name="Sarracino D."/>
            <person name="Osburne M.S."/>
            <person name="Henn M.R."/>
            <person name="Chisholm S.W."/>
        </authorList>
    </citation>
    <scope>NUCLEOTIDE SEQUENCE [LARGE SCALE GENOMIC DNA]</scope>
</reference>
<dbReference type="EMBL" id="AY939844">
    <property type="protein sequence ID" value="AAX44440.2"/>
    <property type="molecule type" value="Genomic_DNA"/>
</dbReference>
<reference evidence="1 2" key="1">
    <citation type="journal article" date="2005" name="PLoS Biol.">
        <title>Three Prochlorococcus cyanophage genomes: signature features and ecological interpretations.</title>
        <authorList>
            <person name="Sullivan M.B."/>
            <person name="Coleman M.L."/>
            <person name="Weigele P."/>
            <person name="Rohwer F."/>
            <person name="Chisholm S.W."/>
        </authorList>
    </citation>
    <scope>NUCLEOTIDE SEQUENCE</scope>
</reference>
<accession>Q58MU2</accession>
<protein>
    <submittedName>
        <fullName evidence="1">Uncharacterized protein</fullName>
    </submittedName>
</protein>
<organismHost>
    <name type="scientific">Prochlorococcus</name>
    <dbReference type="NCBI Taxonomy" id="1218"/>
</organismHost>